<evidence type="ECO:0000313" key="1">
    <source>
        <dbReference type="EMBL" id="NRN65300.1"/>
    </source>
</evidence>
<protein>
    <submittedName>
        <fullName evidence="1">Uncharacterized protein</fullName>
    </submittedName>
</protein>
<comment type="caution">
    <text evidence="1">The sequence shown here is derived from an EMBL/GenBank/DDBJ whole genome shotgun (WGS) entry which is preliminary data.</text>
</comment>
<sequence length="215" mass="24067">MTQIIRKDLERDWVSRGERVRVALGSRLRVVGSRIAGRVQVPHPVADDAPQSVDLEFEPPLTSDFAAEGRFTGFEWTDDDSIGWWAEAQDPGQDAVLAADAMAGCKAESGFALTDRRVAVIFPERLLVSHRESRKKGLVGQALAAANDWAFSSNHWSMRDKVVSLWETDARRVRGWTRLLAGRSFPFAELVRIDFVDGSALFTLRHKLDYVEGLD</sequence>
<gene>
    <name evidence="1" type="ORF">GC106_25110</name>
</gene>
<evidence type="ECO:0000313" key="2">
    <source>
        <dbReference type="Proteomes" id="UP000763557"/>
    </source>
</evidence>
<name>A0ABX2F2S0_9PSEU</name>
<organism evidence="1 2">
    <name type="scientific">Kibdelosporangium persicum</name>
    <dbReference type="NCBI Taxonomy" id="2698649"/>
    <lineage>
        <taxon>Bacteria</taxon>
        <taxon>Bacillati</taxon>
        <taxon>Actinomycetota</taxon>
        <taxon>Actinomycetes</taxon>
        <taxon>Pseudonocardiales</taxon>
        <taxon>Pseudonocardiaceae</taxon>
        <taxon>Kibdelosporangium</taxon>
    </lineage>
</organism>
<dbReference type="EMBL" id="JAAATY010000006">
    <property type="protein sequence ID" value="NRN65300.1"/>
    <property type="molecule type" value="Genomic_DNA"/>
</dbReference>
<dbReference type="Proteomes" id="UP000763557">
    <property type="component" value="Unassembled WGS sequence"/>
</dbReference>
<proteinExistence type="predicted"/>
<keyword evidence="2" id="KW-1185">Reference proteome</keyword>
<reference evidence="1 2" key="1">
    <citation type="submission" date="2020-01" db="EMBL/GenBank/DDBJ databases">
        <title>Kibdelosporangium persica a novel Actinomycetes from a hot desert in Iran.</title>
        <authorList>
            <person name="Safaei N."/>
            <person name="Zaburannyi N."/>
            <person name="Mueller R."/>
            <person name="Wink J."/>
        </authorList>
    </citation>
    <scope>NUCLEOTIDE SEQUENCE [LARGE SCALE GENOMIC DNA]</scope>
    <source>
        <strain evidence="1 2">4NS15</strain>
    </source>
</reference>
<accession>A0ABX2F2S0</accession>
<dbReference type="RefSeq" id="WP_173129066.1">
    <property type="nucleotide sequence ID" value="NZ_CBCSGW010000005.1"/>
</dbReference>